<organism evidence="1 2">
    <name type="scientific">Vigna mungo</name>
    <name type="common">Black gram</name>
    <name type="synonym">Phaseolus mungo</name>
    <dbReference type="NCBI Taxonomy" id="3915"/>
    <lineage>
        <taxon>Eukaryota</taxon>
        <taxon>Viridiplantae</taxon>
        <taxon>Streptophyta</taxon>
        <taxon>Embryophyta</taxon>
        <taxon>Tracheophyta</taxon>
        <taxon>Spermatophyta</taxon>
        <taxon>Magnoliopsida</taxon>
        <taxon>eudicotyledons</taxon>
        <taxon>Gunneridae</taxon>
        <taxon>Pentapetalae</taxon>
        <taxon>rosids</taxon>
        <taxon>fabids</taxon>
        <taxon>Fabales</taxon>
        <taxon>Fabaceae</taxon>
        <taxon>Papilionoideae</taxon>
        <taxon>50 kb inversion clade</taxon>
        <taxon>NPAAA clade</taxon>
        <taxon>indigoferoid/millettioid clade</taxon>
        <taxon>Phaseoleae</taxon>
        <taxon>Vigna</taxon>
    </lineage>
</organism>
<dbReference type="EMBL" id="CP144691">
    <property type="protein sequence ID" value="WVY94296.1"/>
    <property type="molecule type" value="Genomic_DNA"/>
</dbReference>
<evidence type="ECO:0000313" key="1">
    <source>
        <dbReference type="EMBL" id="WVY94296.1"/>
    </source>
</evidence>
<protein>
    <submittedName>
        <fullName evidence="1">Uncharacterized protein</fullName>
    </submittedName>
</protein>
<dbReference type="AlphaFoldDB" id="A0AAQ3MNW8"/>
<keyword evidence="2" id="KW-1185">Reference proteome</keyword>
<evidence type="ECO:0000313" key="2">
    <source>
        <dbReference type="Proteomes" id="UP001374535"/>
    </source>
</evidence>
<sequence length="126" mass="14286">MIDHAERNSHATLNTSLRFVDSSLRSDQSLALEGLWVPHRRHEELPLVIAVRIIARSRLRVHQNLSRVTRIRPAPENPRASRNGFQRRRRGTLIISTVEGVGHGSSQQSCNVYDHAVDAHVTVRCN</sequence>
<gene>
    <name evidence="1" type="ORF">V8G54_033384</name>
</gene>
<accession>A0AAQ3MNW8</accession>
<reference evidence="1 2" key="1">
    <citation type="journal article" date="2023" name="Life. Sci Alliance">
        <title>Evolutionary insights into 3D genome organization and epigenetic landscape of Vigna mungo.</title>
        <authorList>
            <person name="Junaid A."/>
            <person name="Singh B."/>
            <person name="Bhatia S."/>
        </authorList>
    </citation>
    <scope>NUCLEOTIDE SEQUENCE [LARGE SCALE GENOMIC DNA]</scope>
    <source>
        <strain evidence="1">Urdbean</strain>
    </source>
</reference>
<dbReference type="Proteomes" id="UP001374535">
    <property type="component" value="Chromosome 10"/>
</dbReference>
<name>A0AAQ3MNW8_VIGMU</name>
<proteinExistence type="predicted"/>